<dbReference type="Gene3D" id="1.20.120.1770">
    <property type="match status" value="1"/>
</dbReference>
<dbReference type="InterPro" id="IPR006593">
    <property type="entry name" value="Cyt_b561/ferric_Rdtase_TM"/>
</dbReference>
<feature type="transmembrane region" description="Helical" evidence="8">
    <location>
        <begin position="392"/>
        <end position="412"/>
    </location>
</feature>
<proteinExistence type="predicted"/>
<evidence type="ECO:0000256" key="1">
    <source>
        <dbReference type="ARBA" id="ARBA00004370"/>
    </source>
</evidence>
<evidence type="ECO:0000256" key="6">
    <source>
        <dbReference type="ARBA" id="ARBA00023136"/>
    </source>
</evidence>
<dbReference type="AlphaFoldDB" id="A0A1Y1YHG4"/>
<gene>
    <name evidence="11" type="ORF">BCR34DRAFT_166591</name>
</gene>
<dbReference type="Proteomes" id="UP000193144">
    <property type="component" value="Unassembled WGS sequence"/>
</dbReference>
<keyword evidence="3 8" id="KW-0812">Transmembrane</keyword>
<feature type="transmembrane region" description="Helical" evidence="8">
    <location>
        <begin position="261"/>
        <end position="284"/>
    </location>
</feature>
<keyword evidence="5 8" id="KW-1133">Transmembrane helix</keyword>
<dbReference type="CDD" id="cd09630">
    <property type="entry name" value="CDH_like_cytochrome"/>
    <property type="match status" value="1"/>
</dbReference>
<reference evidence="11 12" key="1">
    <citation type="submission" date="2016-07" db="EMBL/GenBank/DDBJ databases">
        <title>Pervasive Adenine N6-methylation of Active Genes in Fungi.</title>
        <authorList>
            <consortium name="DOE Joint Genome Institute"/>
            <person name="Mondo S.J."/>
            <person name="Dannebaum R.O."/>
            <person name="Kuo R.C."/>
            <person name="Labutti K."/>
            <person name="Haridas S."/>
            <person name="Kuo A."/>
            <person name="Salamov A."/>
            <person name="Ahrendt S.R."/>
            <person name="Lipzen A."/>
            <person name="Sullivan W."/>
            <person name="Andreopoulos W.B."/>
            <person name="Clum A."/>
            <person name="Lindquist E."/>
            <person name="Daum C."/>
            <person name="Ramamoorthy G.K."/>
            <person name="Gryganskyi A."/>
            <person name="Culley D."/>
            <person name="Magnuson J.K."/>
            <person name="James T.Y."/>
            <person name="O'Malley M.A."/>
            <person name="Stajich J.E."/>
            <person name="Spatafora J.W."/>
            <person name="Visel A."/>
            <person name="Grigoriev I.V."/>
        </authorList>
    </citation>
    <scope>NUCLEOTIDE SEQUENCE [LARGE SCALE GENOMIC DNA]</scope>
    <source>
        <strain evidence="11 12">CBS 115471</strain>
    </source>
</reference>
<dbReference type="InterPro" id="IPR036259">
    <property type="entry name" value="MFS_trans_sf"/>
</dbReference>
<evidence type="ECO:0000256" key="9">
    <source>
        <dbReference type="SAM" id="SignalP"/>
    </source>
</evidence>
<dbReference type="PANTHER" id="PTHR47797:SF1">
    <property type="entry name" value="CYTOCHROME B561 DOMAIN-CONTAINING PROTEIN-RELATED"/>
    <property type="match status" value="1"/>
</dbReference>
<dbReference type="EMBL" id="MCFA01000235">
    <property type="protein sequence ID" value="ORX97388.1"/>
    <property type="molecule type" value="Genomic_DNA"/>
</dbReference>
<dbReference type="SMART" id="SM00665">
    <property type="entry name" value="B561"/>
    <property type="match status" value="1"/>
</dbReference>
<name>A0A1Y1YHG4_9PLEO</name>
<comment type="subcellular location">
    <subcellularLocation>
        <location evidence="1">Membrane</location>
    </subcellularLocation>
</comment>
<evidence type="ECO:0000256" key="4">
    <source>
        <dbReference type="ARBA" id="ARBA00022982"/>
    </source>
</evidence>
<organism evidence="11 12">
    <name type="scientific">Clohesyomyces aquaticus</name>
    <dbReference type="NCBI Taxonomy" id="1231657"/>
    <lineage>
        <taxon>Eukaryota</taxon>
        <taxon>Fungi</taxon>
        <taxon>Dikarya</taxon>
        <taxon>Ascomycota</taxon>
        <taxon>Pezizomycotina</taxon>
        <taxon>Dothideomycetes</taxon>
        <taxon>Pleosporomycetidae</taxon>
        <taxon>Pleosporales</taxon>
        <taxon>Lindgomycetaceae</taxon>
        <taxon>Clohesyomyces</taxon>
    </lineage>
</organism>
<feature type="chain" id="PRO_5012169185" description="Cytochrome b561 domain-containing protein" evidence="9">
    <location>
        <begin position="23"/>
        <end position="475"/>
    </location>
</feature>
<feature type="transmembrane region" description="Helical" evidence="8">
    <location>
        <begin position="291"/>
        <end position="311"/>
    </location>
</feature>
<evidence type="ECO:0000313" key="12">
    <source>
        <dbReference type="Proteomes" id="UP000193144"/>
    </source>
</evidence>
<dbReference type="PANTHER" id="PTHR47797">
    <property type="entry name" value="DEHYDROGENASE, PUTATIVE (AFU_ORTHOLOGUE AFUA_8G05805)-RELATED"/>
    <property type="match status" value="1"/>
</dbReference>
<feature type="transmembrane region" description="Helical" evidence="8">
    <location>
        <begin position="362"/>
        <end position="380"/>
    </location>
</feature>
<dbReference type="Pfam" id="PF03188">
    <property type="entry name" value="Cytochrom_B561"/>
    <property type="match status" value="1"/>
</dbReference>
<dbReference type="OrthoDB" id="19261at2759"/>
<feature type="signal peptide" evidence="9">
    <location>
        <begin position="1"/>
        <end position="22"/>
    </location>
</feature>
<keyword evidence="2" id="KW-0813">Transport</keyword>
<dbReference type="STRING" id="1231657.A0A1Y1YHG4"/>
<keyword evidence="12" id="KW-1185">Reference proteome</keyword>
<evidence type="ECO:0000259" key="10">
    <source>
        <dbReference type="SMART" id="SM00665"/>
    </source>
</evidence>
<evidence type="ECO:0000256" key="2">
    <source>
        <dbReference type="ARBA" id="ARBA00022448"/>
    </source>
</evidence>
<keyword evidence="6 8" id="KW-0472">Membrane</keyword>
<evidence type="ECO:0000256" key="7">
    <source>
        <dbReference type="SAM" id="MobiDB-lite"/>
    </source>
</evidence>
<evidence type="ECO:0000256" key="3">
    <source>
        <dbReference type="ARBA" id="ARBA00022692"/>
    </source>
</evidence>
<sequence>MLVRRPVLSLAALATIFTSATCAKSGRARIETREPTTAVTSAWVYASSYGNITFAATAVKADGTLYFHLEAPAKNSWVSIGTGDEMDGSLMWVVHRSQDGKGVTLSPRTVGGHVEPSYNSKTGCTLNTRPGLTNGIVSHNNKDIYSVNGVCKGIDGKSFKKQKRESEGGGGGDGKISFSSTSQSFIFGLGPDDRDLKSNDMNAGIRRHALYGNFAMDLSKASVQDDDDVLQTALAQVGGWENHNAQTQGNPKKDRDWSGPLHVVMMCGTFVILFPVGVVFLRLLEKVRWHAITQGVGMVIAVLGVGVGIYLGREYNHSKNVSSAHQILGLFIVLFTLAQFTLGFLHHRLYKKYQRPTLMGKIHLYAGPFILIVGAVNGFLGFNFSDASNHNIMYGIIVAVIFVLLAGSLFWARRRKAKKNKMMGGMPGQGYEGYSTRSHGRGTEEGGSMSGLPLREYPTDNPPDYDRQQQPRPMV</sequence>
<evidence type="ECO:0000313" key="11">
    <source>
        <dbReference type="EMBL" id="ORX97388.1"/>
    </source>
</evidence>
<feature type="region of interest" description="Disordered" evidence="7">
    <location>
        <begin position="421"/>
        <end position="475"/>
    </location>
</feature>
<feature type="domain" description="Cytochrome b561" evidence="10">
    <location>
        <begin position="261"/>
        <end position="382"/>
    </location>
</feature>
<dbReference type="GO" id="GO:0016020">
    <property type="term" value="C:membrane"/>
    <property type="evidence" value="ECO:0007669"/>
    <property type="project" value="UniProtKB-SubCell"/>
</dbReference>
<keyword evidence="4" id="KW-0249">Electron transport</keyword>
<evidence type="ECO:0000256" key="5">
    <source>
        <dbReference type="ARBA" id="ARBA00022989"/>
    </source>
</evidence>
<dbReference type="SUPFAM" id="SSF49344">
    <property type="entry name" value="CBD9-like"/>
    <property type="match status" value="1"/>
</dbReference>
<dbReference type="Gene3D" id="2.60.40.1210">
    <property type="entry name" value="Cellobiose dehydrogenase, cytochrome domain"/>
    <property type="match status" value="1"/>
</dbReference>
<dbReference type="CDD" id="cd08760">
    <property type="entry name" value="Cyt_b561_FRRS1_like"/>
    <property type="match status" value="1"/>
</dbReference>
<evidence type="ECO:0000256" key="8">
    <source>
        <dbReference type="SAM" id="Phobius"/>
    </source>
</evidence>
<dbReference type="SUPFAM" id="SSF103473">
    <property type="entry name" value="MFS general substrate transporter"/>
    <property type="match status" value="1"/>
</dbReference>
<feature type="transmembrane region" description="Helical" evidence="8">
    <location>
        <begin position="323"/>
        <end position="342"/>
    </location>
</feature>
<comment type="caution">
    <text evidence="11">The sequence shown here is derived from an EMBL/GenBank/DDBJ whole genome shotgun (WGS) entry which is preliminary data.</text>
</comment>
<protein>
    <recommendedName>
        <fullName evidence="10">Cytochrome b561 domain-containing protein</fullName>
    </recommendedName>
</protein>
<keyword evidence="9" id="KW-0732">Signal</keyword>
<dbReference type="Pfam" id="PF16010">
    <property type="entry name" value="CDH-cyt"/>
    <property type="match status" value="1"/>
</dbReference>
<accession>A0A1Y1YHG4</accession>
<dbReference type="InterPro" id="IPR015920">
    <property type="entry name" value="Cellobiose_DH-like_cyt"/>
</dbReference>